<keyword evidence="7 18" id="KW-0732">Signal</keyword>
<dbReference type="RefSeq" id="WP_110200541.1">
    <property type="nucleotide sequence ID" value="NZ_QICH01000001.1"/>
</dbReference>
<keyword evidence="6 18" id="KW-0812">Transmembrane</keyword>
<dbReference type="GO" id="GO:0009055">
    <property type="term" value="F:electron transfer activity"/>
    <property type="evidence" value="ECO:0007669"/>
    <property type="project" value="UniProtKB-UniRule"/>
</dbReference>
<evidence type="ECO:0000256" key="18">
    <source>
        <dbReference type="HAMAP-Rule" id="MF_00399"/>
    </source>
</evidence>
<dbReference type="NCBIfam" id="NF001419">
    <property type="entry name" value="PRK00293.1"/>
    <property type="match status" value="1"/>
</dbReference>
<evidence type="ECO:0000256" key="17">
    <source>
        <dbReference type="ARBA" id="ARBA00047804"/>
    </source>
</evidence>
<comment type="catalytic activity">
    <reaction evidence="16 18">
        <text>[protein]-dithiol + NAD(+) = [protein]-disulfide + NADH + H(+)</text>
        <dbReference type="Rhea" id="RHEA:18749"/>
        <dbReference type="Rhea" id="RHEA-COMP:10593"/>
        <dbReference type="Rhea" id="RHEA-COMP:10594"/>
        <dbReference type="ChEBI" id="CHEBI:15378"/>
        <dbReference type="ChEBI" id="CHEBI:29950"/>
        <dbReference type="ChEBI" id="CHEBI:50058"/>
        <dbReference type="ChEBI" id="CHEBI:57540"/>
        <dbReference type="ChEBI" id="CHEBI:57945"/>
        <dbReference type="EC" id="1.8.1.8"/>
    </reaction>
</comment>
<evidence type="ECO:0000256" key="2">
    <source>
        <dbReference type="ARBA" id="ARBA00007241"/>
    </source>
</evidence>
<dbReference type="InterPro" id="IPR036929">
    <property type="entry name" value="DsbDN_sf"/>
</dbReference>
<dbReference type="PANTHER" id="PTHR32234:SF0">
    <property type="entry name" value="THIOL:DISULFIDE INTERCHANGE PROTEIN DSBD"/>
    <property type="match status" value="1"/>
</dbReference>
<dbReference type="GO" id="GO:0017004">
    <property type="term" value="P:cytochrome complex assembly"/>
    <property type="evidence" value="ECO:0007669"/>
    <property type="project" value="UniProtKB-UniRule"/>
</dbReference>
<dbReference type="PANTHER" id="PTHR32234">
    <property type="entry name" value="THIOL:DISULFIDE INTERCHANGE PROTEIN DSBD"/>
    <property type="match status" value="1"/>
</dbReference>
<evidence type="ECO:0000259" key="20">
    <source>
        <dbReference type="PROSITE" id="PS51352"/>
    </source>
</evidence>
<keyword evidence="13 18" id="KW-0472">Membrane</keyword>
<keyword evidence="14 18" id="KW-1015">Disulfide bond</keyword>
<dbReference type="InterPro" id="IPR036249">
    <property type="entry name" value="Thioredoxin-like_sf"/>
</dbReference>
<dbReference type="InterPro" id="IPR017937">
    <property type="entry name" value="Thioredoxin_CS"/>
</dbReference>
<evidence type="ECO:0000256" key="5">
    <source>
        <dbReference type="ARBA" id="ARBA00022519"/>
    </source>
</evidence>
<dbReference type="InterPro" id="IPR035671">
    <property type="entry name" value="DsbD_gamma"/>
</dbReference>
<feature type="disulfide bond" description="Redox-active" evidence="18">
    <location>
        <begin position="129"/>
        <end position="135"/>
    </location>
</feature>
<evidence type="ECO:0000256" key="3">
    <source>
        <dbReference type="ARBA" id="ARBA00022448"/>
    </source>
</evidence>
<dbReference type="OrthoDB" id="9811036at2"/>
<comment type="subcellular location">
    <subcellularLocation>
        <location evidence="1 18">Cell inner membrane</location>
        <topology evidence="1 18">Multi-pass membrane protein</topology>
    </subcellularLocation>
</comment>
<keyword evidence="22" id="KW-1185">Reference proteome</keyword>
<evidence type="ECO:0000256" key="14">
    <source>
        <dbReference type="ARBA" id="ARBA00023157"/>
    </source>
</evidence>
<comment type="caution">
    <text evidence="21">The sequence shown here is derived from an EMBL/GenBank/DDBJ whole genome shotgun (WGS) entry which is preliminary data.</text>
</comment>
<dbReference type="EC" id="1.8.1.8" evidence="18"/>
<dbReference type="InterPro" id="IPR022910">
    <property type="entry name" value="Thiol_diS_interchange_DbsD"/>
</dbReference>
<evidence type="ECO:0000256" key="10">
    <source>
        <dbReference type="ARBA" id="ARBA00022989"/>
    </source>
</evidence>
<evidence type="ECO:0000256" key="8">
    <source>
        <dbReference type="ARBA" id="ARBA00022748"/>
    </source>
</evidence>
<feature type="signal peptide" evidence="18">
    <location>
        <begin position="1"/>
        <end position="21"/>
    </location>
</feature>
<keyword evidence="5 18" id="KW-0997">Cell inner membrane</keyword>
<keyword evidence="11 18" id="KW-0560">Oxidoreductase</keyword>
<feature type="transmembrane region" description="Helical" evidence="18">
    <location>
        <begin position="242"/>
        <end position="267"/>
    </location>
</feature>
<feature type="transmembrane region" description="Helical" evidence="18">
    <location>
        <begin position="393"/>
        <end position="413"/>
    </location>
</feature>
<evidence type="ECO:0000256" key="12">
    <source>
        <dbReference type="ARBA" id="ARBA00023027"/>
    </source>
</evidence>
<organism evidence="21 22">
    <name type="scientific">Kangiella spongicola</name>
    <dbReference type="NCBI Taxonomy" id="796379"/>
    <lineage>
        <taxon>Bacteria</taxon>
        <taxon>Pseudomonadati</taxon>
        <taxon>Pseudomonadota</taxon>
        <taxon>Gammaproteobacteria</taxon>
        <taxon>Kangiellales</taxon>
        <taxon>Kangiellaceae</taxon>
        <taxon>Kangiella</taxon>
    </lineage>
</organism>
<feature type="region of interest" description="Disordered" evidence="19">
    <location>
        <begin position="159"/>
        <end position="180"/>
    </location>
</feature>
<keyword evidence="15 18" id="KW-0676">Redox-active center</keyword>
<protein>
    <recommendedName>
        <fullName evidence="18">Thiol:disulfide interchange protein DsbD</fullName>
        <ecNumber evidence="18">1.8.1.8</ecNumber>
    </recommendedName>
    <alternativeName>
        <fullName evidence="18">Protein-disulfide reductase</fullName>
        <shortName evidence="18">Disulfide reductase</shortName>
    </alternativeName>
</protein>
<keyword evidence="4 18" id="KW-1003">Cell membrane</keyword>
<evidence type="ECO:0000256" key="19">
    <source>
        <dbReference type="SAM" id="MobiDB-lite"/>
    </source>
</evidence>
<dbReference type="Pfam" id="PF11412">
    <property type="entry name" value="DsbD_N"/>
    <property type="match status" value="1"/>
</dbReference>
<feature type="disulfide bond" description="Redox-active" evidence="18">
    <location>
        <begin position="218"/>
        <end position="340"/>
    </location>
</feature>
<evidence type="ECO:0000256" key="11">
    <source>
        <dbReference type="ARBA" id="ARBA00023002"/>
    </source>
</evidence>
<comment type="similarity">
    <text evidence="2 18">Belongs to the thioredoxin family. DsbD subfamily.</text>
</comment>
<feature type="disulfide bond" description="Redox-active" evidence="18">
    <location>
        <begin position="536"/>
        <end position="539"/>
    </location>
</feature>
<evidence type="ECO:0000313" key="21">
    <source>
        <dbReference type="EMBL" id="PXF64492.1"/>
    </source>
</evidence>
<keyword evidence="8 18" id="KW-0201">Cytochrome c-type biogenesis</keyword>
<dbReference type="GO" id="GO:0005886">
    <property type="term" value="C:plasma membrane"/>
    <property type="evidence" value="ECO:0007669"/>
    <property type="project" value="UniProtKB-SubCell"/>
</dbReference>
<evidence type="ECO:0000256" key="1">
    <source>
        <dbReference type="ARBA" id="ARBA00004429"/>
    </source>
</evidence>
<keyword evidence="12 18" id="KW-0520">NAD</keyword>
<feature type="transmembrane region" description="Helical" evidence="18">
    <location>
        <begin position="419"/>
        <end position="438"/>
    </location>
</feature>
<dbReference type="InterPro" id="IPR013766">
    <property type="entry name" value="Thioredoxin_domain"/>
</dbReference>
<comment type="function">
    <text evidence="18">Required to facilitate the formation of correct disulfide bonds in some periplasmic proteins and for the assembly of the periplasmic c-type cytochromes. Acts by transferring electrons from cytoplasmic thioredoxin to the periplasm. This transfer involves a cascade of disulfide bond formation and reduction steps.</text>
</comment>
<evidence type="ECO:0000256" key="7">
    <source>
        <dbReference type="ARBA" id="ARBA00022729"/>
    </source>
</evidence>
<feature type="transmembrane region" description="Helical" evidence="18">
    <location>
        <begin position="322"/>
        <end position="352"/>
    </location>
</feature>
<dbReference type="EMBL" id="QICH01000001">
    <property type="protein sequence ID" value="PXF64492.1"/>
    <property type="molecule type" value="Genomic_DNA"/>
</dbReference>
<keyword evidence="10 18" id="KW-1133">Transmembrane helix</keyword>
<accession>A0A318D584</accession>
<evidence type="ECO:0000256" key="6">
    <source>
        <dbReference type="ARBA" id="ARBA00022692"/>
    </source>
</evidence>
<dbReference type="GO" id="GO:0047134">
    <property type="term" value="F:protein-disulfide reductase [NAD(P)H] activity"/>
    <property type="evidence" value="ECO:0007669"/>
    <property type="project" value="UniProtKB-UniRule"/>
</dbReference>
<dbReference type="Proteomes" id="UP000247689">
    <property type="component" value="Unassembled WGS sequence"/>
</dbReference>
<dbReference type="Pfam" id="PF13899">
    <property type="entry name" value="Thioredoxin_7"/>
    <property type="match status" value="1"/>
</dbReference>
<dbReference type="Gene3D" id="2.60.40.1250">
    <property type="entry name" value="Thiol:disulfide interchange protein DsbD, N-terminal domain"/>
    <property type="match status" value="1"/>
</dbReference>
<evidence type="ECO:0000256" key="9">
    <source>
        <dbReference type="ARBA" id="ARBA00022982"/>
    </source>
</evidence>
<evidence type="ECO:0000313" key="22">
    <source>
        <dbReference type="Proteomes" id="UP000247689"/>
    </source>
</evidence>
<evidence type="ECO:0000256" key="15">
    <source>
        <dbReference type="ARBA" id="ARBA00023284"/>
    </source>
</evidence>
<keyword evidence="3 18" id="KW-0813">Transport</keyword>
<reference evidence="21 22" key="1">
    <citation type="submission" date="2018-05" db="EMBL/GenBank/DDBJ databases">
        <title>Kangiella spongicola genome sequence.</title>
        <authorList>
            <person name="Maclea K.S."/>
            <person name="Goen A.E."/>
            <person name="Kelley C."/>
            <person name="Underriner A."/>
            <person name="Silverwood T."/>
            <person name="Trachtenberg A.M."/>
        </authorList>
    </citation>
    <scope>NUCLEOTIDE SEQUENCE [LARGE SCALE GENOMIC DNA]</scope>
    <source>
        <strain evidence="21 22">ATCC BAA-2076</strain>
    </source>
</reference>
<dbReference type="SUPFAM" id="SSF52833">
    <property type="entry name" value="Thioredoxin-like"/>
    <property type="match status" value="1"/>
</dbReference>
<dbReference type="HAMAP" id="MF_00399">
    <property type="entry name" value="DbsD"/>
    <property type="match status" value="1"/>
</dbReference>
<name>A0A318D584_9GAMM</name>
<dbReference type="CDD" id="cd02953">
    <property type="entry name" value="DsbDgamma"/>
    <property type="match status" value="1"/>
</dbReference>
<comment type="catalytic activity">
    <reaction evidence="17 18">
        <text>[protein]-dithiol + NADP(+) = [protein]-disulfide + NADPH + H(+)</text>
        <dbReference type="Rhea" id="RHEA:18753"/>
        <dbReference type="Rhea" id="RHEA-COMP:10593"/>
        <dbReference type="Rhea" id="RHEA-COMP:10594"/>
        <dbReference type="ChEBI" id="CHEBI:15378"/>
        <dbReference type="ChEBI" id="CHEBI:29950"/>
        <dbReference type="ChEBI" id="CHEBI:50058"/>
        <dbReference type="ChEBI" id="CHEBI:57783"/>
        <dbReference type="ChEBI" id="CHEBI:58349"/>
        <dbReference type="EC" id="1.8.1.8"/>
    </reaction>
</comment>
<dbReference type="SUPFAM" id="SSF74863">
    <property type="entry name" value="Thiol:disulfide interchange protein DsbD, N-terminal domain (DsbD-alpha)"/>
    <property type="match status" value="1"/>
</dbReference>
<dbReference type="PROSITE" id="PS00194">
    <property type="entry name" value="THIOREDOXIN_1"/>
    <property type="match status" value="1"/>
</dbReference>
<proteinExistence type="inferred from homology"/>
<feature type="chain" id="PRO_5016471354" description="Thiol:disulfide interchange protein DsbD" evidence="18">
    <location>
        <begin position="22"/>
        <end position="622"/>
    </location>
</feature>
<keyword evidence="9 18" id="KW-0249">Electron transport</keyword>
<dbReference type="Pfam" id="PF02683">
    <property type="entry name" value="DsbD_TM"/>
    <property type="match status" value="1"/>
</dbReference>
<evidence type="ECO:0000256" key="13">
    <source>
        <dbReference type="ARBA" id="ARBA00023136"/>
    </source>
</evidence>
<dbReference type="PROSITE" id="PS51352">
    <property type="entry name" value="THIOREDOXIN_2"/>
    <property type="match status" value="1"/>
</dbReference>
<gene>
    <name evidence="18" type="primary">dsbD</name>
    <name evidence="21" type="ORF">DL796_04960</name>
</gene>
<dbReference type="GO" id="GO:0045454">
    <property type="term" value="P:cell redox homeostasis"/>
    <property type="evidence" value="ECO:0007669"/>
    <property type="project" value="TreeGrafter"/>
</dbReference>
<dbReference type="InterPro" id="IPR003834">
    <property type="entry name" value="Cyt_c_assmbl_TM_dom"/>
</dbReference>
<feature type="transmembrane region" description="Helical" evidence="18">
    <location>
        <begin position="203"/>
        <end position="230"/>
    </location>
</feature>
<dbReference type="AlphaFoldDB" id="A0A318D584"/>
<dbReference type="InterPro" id="IPR028250">
    <property type="entry name" value="DsbDN"/>
</dbReference>
<feature type="transmembrane region" description="Helical" evidence="18">
    <location>
        <begin position="358"/>
        <end position="381"/>
    </location>
</feature>
<feature type="transmembrane region" description="Helical" evidence="18">
    <location>
        <begin position="450"/>
        <end position="470"/>
    </location>
</feature>
<feature type="transmembrane region" description="Helical" evidence="18">
    <location>
        <begin position="279"/>
        <end position="301"/>
    </location>
</feature>
<evidence type="ECO:0000256" key="4">
    <source>
        <dbReference type="ARBA" id="ARBA00022475"/>
    </source>
</evidence>
<evidence type="ECO:0000256" key="16">
    <source>
        <dbReference type="ARBA" id="ARBA00047388"/>
    </source>
</evidence>
<sequence length="622" mass="66826" precursor="true">MNILIKLLAALLVLASSNLYATNTIDLNAILGEQDSLLKVEEAFQLSVDIVDDKALVKFDIADGYYMYSERMHISSPDAELGELYIPEGKVKDDPYLGLTQVHYNFLEASAVILQANGDFTLVVDYQGCAEDRLCYPPTTTEVKLNHFVGTASTVGTTSNVDTASNNSTAESTPTSDSQSQAYVSEQQKLSQQLTTSGLLSNFFSFLLIGIGLAFTPCVFPMMPIISGIIAGQGKNISTRKAFGLSLTYTQAMAIVYTILGIVVALAGQSISGYFQNPVVVITAAIIFVLLSLSMFGFYELQLPSSLQAKLSERSNQQKKGSYIGTAIMGAISAVIVSPCVTVPLIAILLVIAQTGDVVLGAVSLYGLGVGMGIPLIIIGVTGGKLLPKAGPWMDGIKAAFGVAMLGVALYLVKHLLPSYLYMYAWGLLAIIPGYYLFSNQLPRAGWSNLFKGLGLAAMLYGVLLFIGGAQGQKNLLQPLGHISQASKQSATSDMTAQSGHLSFKRVKTLGELNLAVKEASAQGKTVMLDFFAEWCAACYEFEEKVFTDPKVIAALSNTVLLQADVTANDADDVQLLQAYDVLGLPSIMFFNLEGKELPSFRATGFEEAEQFEQRIRAAFNL</sequence>
<feature type="domain" description="Thioredoxin" evidence="20">
    <location>
        <begin position="484"/>
        <end position="621"/>
    </location>
</feature>
<dbReference type="Gene3D" id="3.40.30.10">
    <property type="entry name" value="Glutaredoxin"/>
    <property type="match status" value="1"/>
</dbReference>